<dbReference type="EMBL" id="LPWD01000424">
    <property type="protein sequence ID" value="ODS01602.1"/>
    <property type="molecule type" value="Genomic_DNA"/>
</dbReference>
<dbReference type="AlphaFoldDB" id="A0A1E3W7Y0"/>
<keyword evidence="4 8" id="KW-0378">Hydrolase</keyword>
<dbReference type="PANTHER" id="PTHR13604:SF0">
    <property type="entry name" value="ABASIC SITE PROCESSING PROTEIN HMCES"/>
    <property type="match status" value="1"/>
</dbReference>
<organism evidence="9 10">
    <name type="scientific">Methyloceanibacter marginalis</name>
    <dbReference type="NCBI Taxonomy" id="1774971"/>
    <lineage>
        <taxon>Bacteria</taxon>
        <taxon>Pseudomonadati</taxon>
        <taxon>Pseudomonadota</taxon>
        <taxon>Alphaproteobacteria</taxon>
        <taxon>Hyphomicrobiales</taxon>
        <taxon>Hyphomicrobiaceae</taxon>
        <taxon>Methyloceanibacter</taxon>
    </lineage>
</organism>
<reference evidence="9 10" key="1">
    <citation type="journal article" date="2016" name="Environ. Microbiol.">
        <title>New Methyloceanibacter diversity from North Sea sediments includes methanotroph containing solely the soluble methane monooxygenase.</title>
        <authorList>
            <person name="Vekeman B."/>
            <person name="Kerckhof F.M."/>
            <person name="Cremers G."/>
            <person name="de Vos P."/>
            <person name="Vandamme P."/>
            <person name="Boon N."/>
            <person name="Op den Camp H.J."/>
            <person name="Heylen K."/>
        </authorList>
    </citation>
    <scope>NUCLEOTIDE SEQUENCE [LARGE SCALE GENOMIC DNA]</scope>
    <source>
        <strain evidence="9 10">R-67177</strain>
    </source>
</reference>
<evidence type="ECO:0000256" key="6">
    <source>
        <dbReference type="ARBA" id="ARBA00023125"/>
    </source>
</evidence>
<dbReference type="GO" id="GO:0106300">
    <property type="term" value="P:protein-DNA covalent cross-linking repair"/>
    <property type="evidence" value="ECO:0007669"/>
    <property type="project" value="InterPro"/>
</dbReference>
<comment type="similarity">
    <text evidence="1 8">Belongs to the SOS response-associated peptidase family.</text>
</comment>
<keyword evidence="7" id="KW-0456">Lyase</keyword>
<dbReference type="SUPFAM" id="SSF143081">
    <property type="entry name" value="BB1717-like"/>
    <property type="match status" value="1"/>
</dbReference>
<dbReference type="Pfam" id="PF02586">
    <property type="entry name" value="SRAP"/>
    <property type="match status" value="1"/>
</dbReference>
<dbReference type="InterPro" id="IPR036590">
    <property type="entry name" value="SRAP-like"/>
</dbReference>
<name>A0A1E3W7Y0_9HYPH</name>
<gene>
    <name evidence="9" type="ORF">AUC71_02975</name>
</gene>
<accession>A0A1E3W7Y0</accession>
<proteinExistence type="inferred from homology"/>
<keyword evidence="3" id="KW-0227">DNA damage</keyword>
<evidence type="ECO:0000256" key="7">
    <source>
        <dbReference type="ARBA" id="ARBA00023239"/>
    </source>
</evidence>
<evidence type="ECO:0000313" key="9">
    <source>
        <dbReference type="EMBL" id="ODS01602.1"/>
    </source>
</evidence>
<evidence type="ECO:0000256" key="3">
    <source>
        <dbReference type="ARBA" id="ARBA00022763"/>
    </source>
</evidence>
<dbReference type="Gene3D" id="3.90.1680.10">
    <property type="entry name" value="SOS response associated peptidase-like"/>
    <property type="match status" value="1"/>
</dbReference>
<evidence type="ECO:0000256" key="8">
    <source>
        <dbReference type="RuleBase" id="RU364100"/>
    </source>
</evidence>
<keyword evidence="10" id="KW-1185">Reference proteome</keyword>
<evidence type="ECO:0000256" key="2">
    <source>
        <dbReference type="ARBA" id="ARBA00022670"/>
    </source>
</evidence>
<dbReference type="PANTHER" id="PTHR13604">
    <property type="entry name" value="DC12-RELATED"/>
    <property type="match status" value="1"/>
</dbReference>
<keyword evidence="5" id="KW-0190">Covalent protein-DNA linkage</keyword>
<protein>
    <recommendedName>
        <fullName evidence="8">Abasic site processing protein</fullName>
        <ecNumber evidence="8">3.4.-.-</ecNumber>
    </recommendedName>
</protein>
<dbReference type="Proteomes" id="UP000095042">
    <property type="component" value="Unassembled WGS sequence"/>
</dbReference>
<comment type="caution">
    <text evidence="9">The sequence shown here is derived from an EMBL/GenBank/DDBJ whole genome shotgun (WGS) entry which is preliminary data.</text>
</comment>
<dbReference type="OrthoDB" id="9782620at2"/>
<dbReference type="InterPro" id="IPR003738">
    <property type="entry name" value="SRAP"/>
</dbReference>
<dbReference type="EC" id="3.4.-.-" evidence="8"/>
<evidence type="ECO:0000256" key="1">
    <source>
        <dbReference type="ARBA" id="ARBA00008136"/>
    </source>
</evidence>
<evidence type="ECO:0000256" key="5">
    <source>
        <dbReference type="ARBA" id="ARBA00023124"/>
    </source>
</evidence>
<dbReference type="GO" id="GO:0006508">
    <property type="term" value="P:proteolysis"/>
    <property type="evidence" value="ECO:0007669"/>
    <property type="project" value="UniProtKB-KW"/>
</dbReference>
<dbReference type="GO" id="GO:0003697">
    <property type="term" value="F:single-stranded DNA binding"/>
    <property type="evidence" value="ECO:0007669"/>
    <property type="project" value="InterPro"/>
</dbReference>
<sequence>MCSRYNLTSPPEAVRAYFGYADTPNFPARYNIAPTQGIPVVLLDEAGARRFRLMRWGLLPGFVKDPKKFPTLINARSEEVLAKPSFRHAVRRRRCLIPADGFYEWTGPKGKRRPFHLMPHPPRLIAFAGLYERWQDPRGGELDTVTILTCAANRTVAALHDRMPVILDPEQYEDWLDAKRVSAEEALAMIGPAADDLFEAVELDPKINDSRKDEPGIQEPLQLRLL</sequence>
<evidence type="ECO:0000313" key="10">
    <source>
        <dbReference type="Proteomes" id="UP000095042"/>
    </source>
</evidence>
<evidence type="ECO:0000256" key="4">
    <source>
        <dbReference type="ARBA" id="ARBA00022801"/>
    </source>
</evidence>
<keyword evidence="2 8" id="KW-0645">Protease</keyword>
<dbReference type="GO" id="GO:0008233">
    <property type="term" value="F:peptidase activity"/>
    <property type="evidence" value="ECO:0007669"/>
    <property type="project" value="UniProtKB-KW"/>
</dbReference>
<dbReference type="GO" id="GO:0016829">
    <property type="term" value="F:lyase activity"/>
    <property type="evidence" value="ECO:0007669"/>
    <property type="project" value="UniProtKB-KW"/>
</dbReference>
<keyword evidence="6" id="KW-0238">DNA-binding</keyword>